<dbReference type="RefSeq" id="WP_203931616.1">
    <property type="nucleotide sequence ID" value="NZ_BOPH01000089.1"/>
</dbReference>
<sequence length="146" mass="15440">MEPDLRIPQSFLDSPRWWSLVTVPSGEAMVVLGMTMRRLAVPAPVDAPATTDVVAARLTELEADRRRLGRPFDVAFLRRALAAGGKVRTSDPGLAVDADLHSAQVLRGSREPPRRAGCGVAPSSGEEECGVAPSPVAGATPECADR</sequence>
<dbReference type="EMBL" id="BOPH01000089">
    <property type="protein sequence ID" value="GIJ71744.1"/>
    <property type="molecule type" value="Genomic_DNA"/>
</dbReference>
<feature type="region of interest" description="Disordered" evidence="1">
    <location>
        <begin position="105"/>
        <end position="146"/>
    </location>
</feature>
<organism evidence="2 3">
    <name type="scientific">Virgisporangium ochraceum</name>
    <dbReference type="NCBI Taxonomy" id="65505"/>
    <lineage>
        <taxon>Bacteria</taxon>
        <taxon>Bacillati</taxon>
        <taxon>Actinomycetota</taxon>
        <taxon>Actinomycetes</taxon>
        <taxon>Micromonosporales</taxon>
        <taxon>Micromonosporaceae</taxon>
        <taxon>Virgisporangium</taxon>
    </lineage>
</organism>
<accession>A0A8J3ZX91</accession>
<proteinExistence type="predicted"/>
<name>A0A8J3ZX91_9ACTN</name>
<evidence type="ECO:0000313" key="3">
    <source>
        <dbReference type="Proteomes" id="UP000635606"/>
    </source>
</evidence>
<gene>
    <name evidence="2" type="ORF">Voc01_066610</name>
</gene>
<dbReference type="AlphaFoldDB" id="A0A8J3ZX91"/>
<keyword evidence="3" id="KW-1185">Reference proteome</keyword>
<evidence type="ECO:0000256" key="1">
    <source>
        <dbReference type="SAM" id="MobiDB-lite"/>
    </source>
</evidence>
<reference evidence="2" key="1">
    <citation type="submission" date="2021-01" db="EMBL/GenBank/DDBJ databases">
        <title>Whole genome shotgun sequence of Virgisporangium ochraceum NBRC 16418.</title>
        <authorList>
            <person name="Komaki H."/>
            <person name="Tamura T."/>
        </authorList>
    </citation>
    <scope>NUCLEOTIDE SEQUENCE</scope>
    <source>
        <strain evidence="2">NBRC 16418</strain>
    </source>
</reference>
<dbReference type="Proteomes" id="UP000635606">
    <property type="component" value="Unassembled WGS sequence"/>
</dbReference>
<comment type="caution">
    <text evidence="2">The sequence shown here is derived from an EMBL/GenBank/DDBJ whole genome shotgun (WGS) entry which is preliminary data.</text>
</comment>
<protein>
    <submittedName>
        <fullName evidence="2">Uncharacterized protein</fullName>
    </submittedName>
</protein>
<evidence type="ECO:0000313" key="2">
    <source>
        <dbReference type="EMBL" id="GIJ71744.1"/>
    </source>
</evidence>